<evidence type="ECO:0000313" key="3">
    <source>
        <dbReference type="Proteomes" id="UP000253676"/>
    </source>
</evidence>
<comment type="caution">
    <text evidence="2">The sequence shown here is derived from an EMBL/GenBank/DDBJ whole genome shotgun (WGS) entry which is preliminary data.</text>
</comment>
<keyword evidence="1" id="KW-0812">Transmembrane</keyword>
<dbReference type="EMBL" id="QNUX01000001">
    <property type="protein sequence ID" value="RBN51768.1"/>
    <property type="molecule type" value="Genomic_DNA"/>
</dbReference>
<reference evidence="2 3" key="1">
    <citation type="submission" date="2018-07" db="EMBL/GenBank/DDBJ databases">
        <title>Complete genome sequence of Flavobacterium psychrolimnae LMG 22018.</title>
        <authorList>
            <person name="Kim D.-U."/>
        </authorList>
    </citation>
    <scope>NUCLEOTIDE SEQUENCE [LARGE SCALE GENOMIC DNA]</scope>
    <source>
        <strain evidence="2 3">LMG 22018</strain>
    </source>
</reference>
<gene>
    <name evidence="2" type="ORF">DR980_00970</name>
</gene>
<feature type="transmembrane region" description="Helical" evidence="1">
    <location>
        <begin position="54"/>
        <end position="72"/>
    </location>
</feature>
<keyword evidence="1" id="KW-0472">Membrane</keyword>
<name>A0A366B6F1_9FLAO</name>
<protein>
    <submittedName>
        <fullName evidence="2">Uncharacterized protein</fullName>
    </submittedName>
</protein>
<dbReference type="RefSeq" id="WP_113633397.1">
    <property type="nucleotide sequence ID" value="NZ_QNUX01000001.1"/>
</dbReference>
<evidence type="ECO:0000256" key="1">
    <source>
        <dbReference type="SAM" id="Phobius"/>
    </source>
</evidence>
<keyword evidence="1" id="KW-1133">Transmembrane helix</keyword>
<sequence length="170" mass="19538">MDNEILFSERQRFKQWWVWMIIIGINALFLFGVYKQVINGQQFGDKPMSETGLLLTAGLTALITLLFVSFRLDTIIKRDGIYVRFFPFHLSFKKYAWNTISKSFVRQYAAISEYGGWGIRFNLFGNGKAYNVSGNKGLQLEFNTNEKLLIGTCKPAELTQTLNTLGQLKQ</sequence>
<feature type="transmembrane region" description="Helical" evidence="1">
    <location>
        <begin position="16"/>
        <end position="34"/>
    </location>
</feature>
<dbReference type="AlphaFoldDB" id="A0A366B6F1"/>
<evidence type="ECO:0000313" key="2">
    <source>
        <dbReference type="EMBL" id="RBN51768.1"/>
    </source>
</evidence>
<keyword evidence="3" id="KW-1185">Reference proteome</keyword>
<dbReference type="Proteomes" id="UP000253676">
    <property type="component" value="Unassembled WGS sequence"/>
</dbReference>
<proteinExistence type="predicted"/>
<accession>A0A366B6F1</accession>
<dbReference type="OrthoDB" id="582675at2"/>
<organism evidence="2 3">
    <name type="scientific">Flavobacterium psychrolimnae</name>
    <dbReference type="NCBI Taxonomy" id="249351"/>
    <lineage>
        <taxon>Bacteria</taxon>
        <taxon>Pseudomonadati</taxon>
        <taxon>Bacteroidota</taxon>
        <taxon>Flavobacteriia</taxon>
        <taxon>Flavobacteriales</taxon>
        <taxon>Flavobacteriaceae</taxon>
        <taxon>Flavobacterium</taxon>
    </lineage>
</organism>